<dbReference type="Gene3D" id="1.20.1500.10">
    <property type="entry name" value="YheA/YmcA-like"/>
    <property type="match status" value="1"/>
</dbReference>
<dbReference type="Proteomes" id="UP000198828">
    <property type="component" value="Unassembled WGS sequence"/>
</dbReference>
<keyword evidence="2" id="KW-1185">Reference proteome</keyword>
<reference evidence="1 2" key="1">
    <citation type="submission" date="2016-10" db="EMBL/GenBank/DDBJ databases">
        <authorList>
            <person name="de Groot N.N."/>
        </authorList>
    </citation>
    <scope>NUCLEOTIDE SEQUENCE [LARGE SCALE GENOMIC DNA]</scope>
    <source>
        <strain evidence="1 2">DSM 23310</strain>
    </source>
</reference>
<evidence type="ECO:0000313" key="1">
    <source>
        <dbReference type="EMBL" id="SDW31264.1"/>
    </source>
</evidence>
<proteinExistence type="predicted"/>
<organism evidence="1 2">
    <name type="scientific">Tepidimicrobium xylanilyticum</name>
    <dbReference type="NCBI Taxonomy" id="1123352"/>
    <lineage>
        <taxon>Bacteria</taxon>
        <taxon>Bacillati</taxon>
        <taxon>Bacillota</taxon>
        <taxon>Tissierellia</taxon>
        <taxon>Tissierellales</taxon>
        <taxon>Tepidimicrobiaceae</taxon>
        <taxon>Tepidimicrobium</taxon>
    </lineage>
</organism>
<dbReference type="OrthoDB" id="9811402at2"/>
<dbReference type="RefSeq" id="WP_093750472.1">
    <property type="nucleotide sequence ID" value="NZ_BSYN01000002.1"/>
</dbReference>
<dbReference type="Pfam" id="PF06133">
    <property type="entry name" value="Com_YlbF"/>
    <property type="match status" value="1"/>
</dbReference>
<evidence type="ECO:0000313" key="2">
    <source>
        <dbReference type="Proteomes" id="UP000198828"/>
    </source>
</evidence>
<dbReference type="InterPro" id="IPR023378">
    <property type="entry name" value="YheA/YmcA-like_dom_sf"/>
</dbReference>
<sequence length="110" mass="13076">MDNVYDLAHKLARAIRNSEEYKTYLEKKKILDSNEKNKKMVEDFRKKALKLQMDKAAGKEIDRDEIERINKLEEVLMLNPSINEFFHAELRFTQLVEDITKIISNVFDVE</sequence>
<dbReference type="EMBL" id="FNNG01000002">
    <property type="protein sequence ID" value="SDW31264.1"/>
    <property type="molecule type" value="Genomic_DNA"/>
</dbReference>
<name>A0A1H2SJF9_9FIRM</name>
<dbReference type="SUPFAM" id="SSF158622">
    <property type="entry name" value="YheA/YmcA-like"/>
    <property type="match status" value="1"/>
</dbReference>
<protein>
    <submittedName>
        <fullName evidence="1">Cell fate regulator YlbF, YheA/YmcA/DUF963 family (Controls sporulation, competence, biofilm development)</fullName>
    </submittedName>
</protein>
<dbReference type="InterPro" id="IPR010368">
    <property type="entry name" value="Com_YlbF"/>
</dbReference>
<gene>
    <name evidence="1" type="ORF">SAMN05660923_00456</name>
</gene>
<dbReference type="AlphaFoldDB" id="A0A1H2SJF9"/>
<accession>A0A1H2SJF9</accession>